<dbReference type="GeneID" id="69468858"/>
<feature type="binding site" evidence="2">
    <location>
        <position position="220"/>
    </location>
    <ligand>
        <name>Zn(2+)</name>
        <dbReference type="ChEBI" id="CHEBI:29105"/>
        <label>1</label>
        <note>catalytic</note>
    </ligand>
</feature>
<dbReference type="GO" id="GO:0008270">
    <property type="term" value="F:zinc ion binding"/>
    <property type="evidence" value="ECO:0007669"/>
    <property type="project" value="InterPro"/>
</dbReference>
<organism evidence="3">
    <name type="scientific">Anaerostipes caccae</name>
    <dbReference type="NCBI Taxonomy" id="105841"/>
    <lineage>
        <taxon>Bacteria</taxon>
        <taxon>Bacillati</taxon>
        <taxon>Bacillota</taxon>
        <taxon>Clostridia</taxon>
        <taxon>Lachnospirales</taxon>
        <taxon>Lachnospiraceae</taxon>
        <taxon>Anaerostipes</taxon>
    </lineage>
</organism>
<dbReference type="GO" id="GO:0005975">
    <property type="term" value="P:carbohydrate metabolic process"/>
    <property type="evidence" value="ECO:0007669"/>
    <property type="project" value="InterPro"/>
</dbReference>
<dbReference type="GO" id="GO:0009025">
    <property type="term" value="F:tagatose-bisphosphate aldolase activity"/>
    <property type="evidence" value="ECO:0007669"/>
    <property type="project" value="UniProtKB-EC"/>
</dbReference>
<dbReference type="InterPro" id="IPR050246">
    <property type="entry name" value="Class_II_FBP_aldolase"/>
</dbReference>
<dbReference type="CDD" id="cd00947">
    <property type="entry name" value="TBP_aldolase_IIB"/>
    <property type="match status" value="1"/>
</dbReference>
<dbReference type="SUPFAM" id="SSF51569">
    <property type="entry name" value="Aldolase"/>
    <property type="match status" value="1"/>
</dbReference>
<dbReference type="Pfam" id="PF01116">
    <property type="entry name" value="F_bP_aldolase"/>
    <property type="match status" value="1"/>
</dbReference>
<dbReference type="EC" id="4.1.2.40" evidence="3"/>
<comment type="cofactor">
    <cofactor evidence="2">
        <name>Zn(2+)</name>
        <dbReference type="ChEBI" id="CHEBI:29105"/>
    </cofactor>
    <text evidence="2">Binds 2 Zn(2+) ions per subunit. One is catalytic and the other provides a structural contribution.</text>
</comment>
<name>A0A6N2WBT5_9FIRM</name>
<dbReference type="EMBL" id="CACRSQ010000009">
    <property type="protein sequence ID" value="VYT38452.1"/>
    <property type="molecule type" value="Genomic_DNA"/>
</dbReference>
<dbReference type="PANTHER" id="PTHR30304">
    <property type="entry name" value="D-TAGATOSE-1,6-BISPHOSPHATE ALDOLASE"/>
    <property type="match status" value="1"/>
</dbReference>
<dbReference type="Gene3D" id="3.20.20.70">
    <property type="entry name" value="Aldolase class I"/>
    <property type="match status" value="1"/>
</dbReference>
<proteinExistence type="predicted"/>
<dbReference type="PIRSF" id="PIRSF001359">
    <property type="entry name" value="F_bP_aldolase_II"/>
    <property type="match status" value="1"/>
</dbReference>
<dbReference type="InterPro" id="IPR013785">
    <property type="entry name" value="Aldolase_TIM"/>
</dbReference>
<keyword evidence="2" id="KW-0479">Metal-binding</keyword>
<gene>
    <name evidence="3" type="primary">gatY_5</name>
    <name evidence="3" type="ORF">ACLFYP115_03100</name>
</gene>
<keyword evidence="2" id="KW-0862">Zinc</keyword>
<sequence length="294" mass="32379">MLVNMKEILEIAEKEQYAIPCINTPNVETIRAVIGAAEELNTPIIIDHAQVHDPLIPIERIGPEMLKYAKAASVPVCVHLDHGSDYDFVLRALKVGFPSIMYDCSALPYEENLKRVKEFVKIAHPAGITVEAELGVMASTAEDTHGEEDAESRVLTNEDIKEFFTEPEEAKAFAEETGCDALAVCFGTMHGIYAEPPVLDIDRVKALRAAIPDTCRVVMHGASGVEFSQVQEAITAGCSKVNYYSYMAKAATKFVADRVAETDGKIAYHELQEEAFEFMKGYAKDVIKAFKNGK</sequence>
<evidence type="ECO:0000313" key="3">
    <source>
        <dbReference type="EMBL" id="VYT38452.1"/>
    </source>
</evidence>
<reference evidence="3" key="1">
    <citation type="submission" date="2019-11" db="EMBL/GenBank/DDBJ databases">
        <authorList>
            <person name="Feng L."/>
        </authorList>
    </citation>
    <scope>NUCLEOTIDE SEQUENCE</scope>
    <source>
        <strain evidence="3">AcaccaeLFYP115</strain>
    </source>
</reference>
<feature type="binding site" evidence="2">
    <location>
        <position position="190"/>
    </location>
    <ligand>
        <name>Zn(2+)</name>
        <dbReference type="ChEBI" id="CHEBI:29105"/>
        <label>1</label>
        <note>catalytic</note>
    </ligand>
</feature>
<dbReference type="InterPro" id="IPR000771">
    <property type="entry name" value="FBA_II"/>
</dbReference>
<evidence type="ECO:0000256" key="2">
    <source>
        <dbReference type="PIRSR" id="PIRSR001359-3"/>
    </source>
</evidence>
<protein>
    <submittedName>
        <fullName evidence="3">D-tagatose-1,6-bisphosphate aldolase subunit GatY</fullName>
        <ecNumber evidence="3">4.1.2.40</ecNumber>
    </submittedName>
</protein>
<evidence type="ECO:0000256" key="1">
    <source>
        <dbReference type="PIRSR" id="PIRSR001359-1"/>
    </source>
</evidence>
<feature type="binding site" evidence="2">
    <location>
        <position position="103"/>
    </location>
    <ligand>
        <name>Zn(2+)</name>
        <dbReference type="ChEBI" id="CHEBI:29105"/>
        <label>2</label>
    </ligand>
</feature>
<feature type="binding site" evidence="2">
    <location>
        <position position="82"/>
    </location>
    <ligand>
        <name>Zn(2+)</name>
        <dbReference type="ChEBI" id="CHEBI:29105"/>
        <label>1</label>
        <note>catalytic</note>
    </ligand>
</feature>
<accession>A0A6N2WBT5</accession>
<dbReference type="RefSeq" id="WP_006566387.1">
    <property type="nucleotide sequence ID" value="NZ_BAABRZ010000006.1"/>
</dbReference>
<feature type="active site" description="Proton donor" evidence="1">
    <location>
        <position position="81"/>
    </location>
</feature>
<dbReference type="PANTHER" id="PTHR30304:SF0">
    <property type="entry name" value="D-TAGATOSE-1,6-BISPHOSPHATE ALDOLASE SUBUNIT GATY-RELATED"/>
    <property type="match status" value="1"/>
</dbReference>
<dbReference type="AlphaFoldDB" id="A0A6N2WBT5"/>
<keyword evidence="3" id="KW-0456">Lyase</keyword>
<feature type="binding site" evidence="2">
    <location>
        <position position="133"/>
    </location>
    <ligand>
        <name>Zn(2+)</name>
        <dbReference type="ChEBI" id="CHEBI:29105"/>
        <label>2</label>
    </ligand>
</feature>